<evidence type="ECO:0000313" key="6">
    <source>
        <dbReference type="Proteomes" id="UP001500943"/>
    </source>
</evidence>
<protein>
    <submittedName>
        <fullName evidence="5">GntR family transcriptional regulator</fullName>
    </submittedName>
</protein>
<dbReference type="SMART" id="SM00895">
    <property type="entry name" value="FCD"/>
    <property type="match status" value="1"/>
</dbReference>
<evidence type="ECO:0000313" key="5">
    <source>
        <dbReference type="EMBL" id="GAA1224436.1"/>
    </source>
</evidence>
<evidence type="ECO:0000256" key="1">
    <source>
        <dbReference type="ARBA" id="ARBA00023015"/>
    </source>
</evidence>
<organism evidence="5 6">
    <name type="scientific">Rhodoglobus aureus</name>
    <dbReference type="NCBI Taxonomy" id="191497"/>
    <lineage>
        <taxon>Bacteria</taxon>
        <taxon>Bacillati</taxon>
        <taxon>Actinomycetota</taxon>
        <taxon>Actinomycetes</taxon>
        <taxon>Micrococcales</taxon>
        <taxon>Microbacteriaceae</taxon>
        <taxon>Rhodoglobus</taxon>
    </lineage>
</organism>
<dbReference type="Pfam" id="PF07729">
    <property type="entry name" value="FCD"/>
    <property type="match status" value="1"/>
</dbReference>
<gene>
    <name evidence="5" type="ORF">GCM10009655_24200</name>
</gene>
<keyword evidence="6" id="KW-1185">Reference proteome</keyword>
<dbReference type="InterPro" id="IPR036388">
    <property type="entry name" value="WH-like_DNA-bd_sf"/>
</dbReference>
<dbReference type="Pfam" id="PF00392">
    <property type="entry name" value="GntR"/>
    <property type="match status" value="1"/>
</dbReference>
<evidence type="ECO:0000259" key="4">
    <source>
        <dbReference type="PROSITE" id="PS50949"/>
    </source>
</evidence>
<dbReference type="SMART" id="SM00345">
    <property type="entry name" value="HTH_GNTR"/>
    <property type="match status" value="1"/>
</dbReference>
<sequence length="233" mass="25496">MPQGPVLPIEREGVSLRQMVVDRIRDLILYGTLEPGQKLVERDLCGTLGVSRTLLREALQQLQAQGLISNVLHRGPSVAIITEQDARDIYVVRELLEASAGRGFTLNATDEQIDELDRNVQALRSLEVKSDPYALLTAKNTFYETLLKGCGNAVIAQVLTQLNNRTTILRRMSLAQPGRLPETIEELEEVVVAVRAREADHVAELLAAHVARAATVAFAGFIQNDPDAVPASA</sequence>
<keyword evidence="1" id="KW-0805">Transcription regulation</keyword>
<accession>A0ABP4GGB5</accession>
<dbReference type="RefSeq" id="WP_343926201.1">
    <property type="nucleotide sequence ID" value="NZ_BAAAKW010000058.1"/>
</dbReference>
<comment type="caution">
    <text evidence="5">The sequence shown here is derived from an EMBL/GenBank/DDBJ whole genome shotgun (WGS) entry which is preliminary data.</text>
</comment>
<dbReference type="PRINTS" id="PR00035">
    <property type="entry name" value="HTHGNTR"/>
</dbReference>
<evidence type="ECO:0000256" key="2">
    <source>
        <dbReference type="ARBA" id="ARBA00023125"/>
    </source>
</evidence>
<evidence type="ECO:0000256" key="3">
    <source>
        <dbReference type="ARBA" id="ARBA00023163"/>
    </source>
</evidence>
<dbReference type="CDD" id="cd07377">
    <property type="entry name" value="WHTH_GntR"/>
    <property type="match status" value="1"/>
</dbReference>
<dbReference type="PANTHER" id="PTHR43537:SF24">
    <property type="entry name" value="GLUCONATE OPERON TRANSCRIPTIONAL REPRESSOR"/>
    <property type="match status" value="1"/>
</dbReference>
<dbReference type="Gene3D" id="1.20.120.530">
    <property type="entry name" value="GntR ligand-binding domain-like"/>
    <property type="match status" value="1"/>
</dbReference>
<dbReference type="Proteomes" id="UP001500943">
    <property type="component" value="Unassembled WGS sequence"/>
</dbReference>
<dbReference type="InterPro" id="IPR011711">
    <property type="entry name" value="GntR_C"/>
</dbReference>
<dbReference type="InterPro" id="IPR008920">
    <property type="entry name" value="TF_FadR/GntR_C"/>
</dbReference>
<dbReference type="SUPFAM" id="SSF48008">
    <property type="entry name" value="GntR ligand-binding domain-like"/>
    <property type="match status" value="1"/>
</dbReference>
<dbReference type="PANTHER" id="PTHR43537">
    <property type="entry name" value="TRANSCRIPTIONAL REGULATOR, GNTR FAMILY"/>
    <property type="match status" value="1"/>
</dbReference>
<dbReference type="EMBL" id="BAAAKW010000058">
    <property type="protein sequence ID" value="GAA1224436.1"/>
    <property type="molecule type" value="Genomic_DNA"/>
</dbReference>
<feature type="domain" description="HTH gntR-type" evidence="4">
    <location>
        <begin position="14"/>
        <end position="81"/>
    </location>
</feature>
<proteinExistence type="predicted"/>
<reference evidence="6" key="1">
    <citation type="journal article" date="2019" name="Int. J. Syst. Evol. Microbiol.">
        <title>The Global Catalogue of Microorganisms (GCM) 10K type strain sequencing project: providing services to taxonomists for standard genome sequencing and annotation.</title>
        <authorList>
            <consortium name="The Broad Institute Genomics Platform"/>
            <consortium name="The Broad Institute Genome Sequencing Center for Infectious Disease"/>
            <person name="Wu L."/>
            <person name="Ma J."/>
        </authorList>
    </citation>
    <scope>NUCLEOTIDE SEQUENCE [LARGE SCALE GENOMIC DNA]</scope>
    <source>
        <strain evidence="6">JCM 12762</strain>
    </source>
</reference>
<dbReference type="InterPro" id="IPR000524">
    <property type="entry name" value="Tscrpt_reg_HTH_GntR"/>
</dbReference>
<keyword evidence="3" id="KW-0804">Transcription</keyword>
<dbReference type="SUPFAM" id="SSF46785">
    <property type="entry name" value="Winged helix' DNA-binding domain"/>
    <property type="match status" value="1"/>
</dbReference>
<keyword evidence="2" id="KW-0238">DNA-binding</keyword>
<dbReference type="Gene3D" id="1.10.10.10">
    <property type="entry name" value="Winged helix-like DNA-binding domain superfamily/Winged helix DNA-binding domain"/>
    <property type="match status" value="1"/>
</dbReference>
<dbReference type="InterPro" id="IPR036390">
    <property type="entry name" value="WH_DNA-bd_sf"/>
</dbReference>
<name>A0ABP4GGB5_9MICO</name>
<dbReference type="PROSITE" id="PS50949">
    <property type="entry name" value="HTH_GNTR"/>
    <property type="match status" value="1"/>
</dbReference>